<keyword evidence="9" id="KW-1185">Reference proteome</keyword>
<dbReference type="EC" id="1.7.1.17" evidence="6"/>
<sequence>MKLLHINSSILGAASASRRLSAAVVAQWRLQHPDGEVVTRDLAAAPLAHLGGEIMAMRGMDPSEPSPEVRHALAIAAEVMEEFLSADVVVVGAPMYNFGIPSQLKAWIDRLAVPGKTFTYTEQGPRGLAGGKTVIVASSRGGYYGDGTPLAAIDFQEKYLSAVFGFFGITDIRFLRAEGVNISPENRRQAIEAAERDAPQLVVA</sequence>
<comment type="similarity">
    <text evidence="6">Belongs to the azoreductase type 1 family.</text>
</comment>
<comment type="catalytic activity">
    <reaction evidence="5">
        <text>N,N-dimethyl-1,4-phenylenediamine + anthranilate + 2 NAD(+) = 2-(4-dimethylaminophenyl)diazenylbenzoate + 2 NADH + 2 H(+)</text>
        <dbReference type="Rhea" id="RHEA:55872"/>
        <dbReference type="ChEBI" id="CHEBI:15378"/>
        <dbReference type="ChEBI" id="CHEBI:15783"/>
        <dbReference type="ChEBI" id="CHEBI:16567"/>
        <dbReference type="ChEBI" id="CHEBI:57540"/>
        <dbReference type="ChEBI" id="CHEBI:57945"/>
        <dbReference type="ChEBI" id="CHEBI:71579"/>
        <dbReference type="EC" id="1.7.1.17"/>
    </reaction>
    <physiologicalReaction direction="right-to-left" evidence="5">
        <dbReference type="Rhea" id="RHEA:55874"/>
    </physiologicalReaction>
</comment>
<evidence type="ECO:0000256" key="4">
    <source>
        <dbReference type="ARBA" id="ARBA00023027"/>
    </source>
</evidence>
<evidence type="ECO:0000259" key="7">
    <source>
        <dbReference type="Pfam" id="PF02525"/>
    </source>
</evidence>
<dbReference type="Gene3D" id="3.40.50.360">
    <property type="match status" value="1"/>
</dbReference>
<dbReference type="EMBL" id="JBHSLF010000013">
    <property type="protein sequence ID" value="MFC5343421.1"/>
    <property type="molecule type" value="Genomic_DNA"/>
</dbReference>
<dbReference type="InterPro" id="IPR003680">
    <property type="entry name" value="Flavodoxin_fold"/>
</dbReference>
<feature type="domain" description="Flavodoxin-like fold" evidence="7">
    <location>
        <begin position="1"/>
        <end position="198"/>
    </location>
</feature>
<comment type="function">
    <text evidence="6">Quinone reductase that provides resistance to thiol-specific stress caused by electrophilic quinones.</text>
</comment>
<dbReference type="PANTHER" id="PTHR43741:SF4">
    <property type="entry name" value="FMN-DEPENDENT NADH:QUINONE OXIDOREDUCTASE"/>
    <property type="match status" value="1"/>
</dbReference>
<evidence type="ECO:0000313" key="9">
    <source>
        <dbReference type="Proteomes" id="UP001596152"/>
    </source>
</evidence>
<dbReference type="SUPFAM" id="SSF52218">
    <property type="entry name" value="Flavoproteins"/>
    <property type="match status" value="1"/>
</dbReference>
<dbReference type="Pfam" id="PF02525">
    <property type="entry name" value="Flavodoxin_2"/>
    <property type="match status" value="1"/>
</dbReference>
<feature type="binding site" evidence="6">
    <location>
        <position position="9"/>
    </location>
    <ligand>
        <name>FMN</name>
        <dbReference type="ChEBI" id="CHEBI:58210"/>
    </ligand>
</feature>
<evidence type="ECO:0000313" key="8">
    <source>
        <dbReference type="EMBL" id="MFC5343421.1"/>
    </source>
</evidence>
<dbReference type="HAMAP" id="MF_01216">
    <property type="entry name" value="Azoreductase_type1"/>
    <property type="match status" value="1"/>
</dbReference>
<dbReference type="InterPro" id="IPR023048">
    <property type="entry name" value="NADH:quinone_OxRdtase_FMN_depd"/>
</dbReference>
<proteinExistence type="inferred from homology"/>
<keyword evidence="1 6" id="KW-0285">Flavoprotein</keyword>
<evidence type="ECO:0000256" key="5">
    <source>
        <dbReference type="ARBA" id="ARBA00048542"/>
    </source>
</evidence>
<keyword evidence="4 6" id="KW-0520">NAD</keyword>
<dbReference type="PANTHER" id="PTHR43741">
    <property type="entry name" value="FMN-DEPENDENT NADH-AZOREDUCTASE 1"/>
    <property type="match status" value="1"/>
</dbReference>
<feature type="binding site" evidence="6">
    <location>
        <begin position="15"/>
        <end position="17"/>
    </location>
    <ligand>
        <name>FMN</name>
        <dbReference type="ChEBI" id="CHEBI:58210"/>
    </ligand>
</feature>
<reference evidence="9" key="1">
    <citation type="journal article" date="2019" name="Int. J. Syst. Evol. Microbiol.">
        <title>The Global Catalogue of Microorganisms (GCM) 10K type strain sequencing project: providing services to taxonomists for standard genome sequencing and annotation.</title>
        <authorList>
            <consortium name="The Broad Institute Genomics Platform"/>
            <consortium name="The Broad Institute Genome Sequencing Center for Infectious Disease"/>
            <person name="Wu L."/>
            <person name="Ma J."/>
        </authorList>
    </citation>
    <scope>NUCLEOTIDE SEQUENCE [LARGE SCALE GENOMIC DNA]</scope>
    <source>
        <strain evidence="9">JCM 12125</strain>
    </source>
</reference>
<accession>A0ABW0FPF0</accession>
<comment type="subunit">
    <text evidence="6">Homodimer.</text>
</comment>
<dbReference type="EC" id="1.6.5.-" evidence="6"/>
<gene>
    <name evidence="6" type="primary">azoR</name>
    <name evidence="8" type="ORF">ACFPIE_05795</name>
</gene>
<dbReference type="RefSeq" id="WP_374039468.1">
    <property type="nucleotide sequence ID" value="NZ_CP169083.1"/>
</dbReference>
<comment type="catalytic activity">
    <reaction evidence="6">
        <text>2 a quinone + NADH + H(+) = 2 a 1,4-benzosemiquinone + NAD(+)</text>
        <dbReference type="Rhea" id="RHEA:65952"/>
        <dbReference type="ChEBI" id="CHEBI:15378"/>
        <dbReference type="ChEBI" id="CHEBI:57540"/>
        <dbReference type="ChEBI" id="CHEBI:57945"/>
        <dbReference type="ChEBI" id="CHEBI:132124"/>
        <dbReference type="ChEBI" id="CHEBI:134225"/>
    </reaction>
</comment>
<protein>
    <recommendedName>
        <fullName evidence="6">FMN dependent NADH:quinone oxidoreductase</fullName>
        <ecNumber evidence="6">1.6.5.-</ecNumber>
    </recommendedName>
    <alternativeName>
        <fullName evidence="6">Azo-dye reductase</fullName>
    </alternativeName>
    <alternativeName>
        <fullName evidence="6">FMN-dependent NADH-azo compound oxidoreductase</fullName>
    </alternativeName>
    <alternativeName>
        <fullName evidence="6">FMN-dependent NADH-azoreductase</fullName>
        <ecNumber evidence="6">1.7.1.17</ecNumber>
    </alternativeName>
</protein>
<evidence type="ECO:0000256" key="3">
    <source>
        <dbReference type="ARBA" id="ARBA00023002"/>
    </source>
</evidence>
<comment type="cofactor">
    <cofactor evidence="6">
        <name>FMN</name>
        <dbReference type="ChEBI" id="CHEBI:58210"/>
    </cofactor>
    <text evidence="6">Binds 1 FMN per subunit.</text>
</comment>
<evidence type="ECO:0000256" key="6">
    <source>
        <dbReference type="HAMAP-Rule" id="MF_01216"/>
    </source>
</evidence>
<comment type="caution">
    <text evidence="8">The sequence shown here is derived from an EMBL/GenBank/DDBJ whole genome shotgun (WGS) entry which is preliminary data.</text>
</comment>
<dbReference type="Proteomes" id="UP001596152">
    <property type="component" value="Unassembled WGS sequence"/>
</dbReference>
<dbReference type="InterPro" id="IPR050104">
    <property type="entry name" value="FMN-dep_NADH:Q_OxRdtase_AzoR1"/>
</dbReference>
<organism evidence="8 9">
    <name type="scientific">Brevundimonas staleyi</name>
    <dbReference type="NCBI Taxonomy" id="74326"/>
    <lineage>
        <taxon>Bacteria</taxon>
        <taxon>Pseudomonadati</taxon>
        <taxon>Pseudomonadota</taxon>
        <taxon>Alphaproteobacteria</taxon>
        <taxon>Caulobacterales</taxon>
        <taxon>Caulobacteraceae</taxon>
        <taxon>Brevundimonas</taxon>
    </lineage>
</organism>
<feature type="binding site" evidence="6">
    <location>
        <begin position="139"/>
        <end position="142"/>
    </location>
    <ligand>
        <name>FMN</name>
        <dbReference type="ChEBI" id="CHEBI:58210"/>
    </ligand>
</feature>
<evidence type="ECO:0000256" key="1">
    <source>
        <dbReference type="ARBA" id="ARBA00022630"/>
    </source>
</evidence>
<feature type="binding site" evidence="6">
    <location>
        <begin position="95"/>
        <end position="98"/>
    </location>
    <ligand>
        <name>FMN</name>
        <dbReference type="ChEBI" id="CHEBI:58210"/>
    </ligand>
</feature>
<evidence type="ECO:0000256" key="2">
    <source>
        <dbReference type="ARBA" id="ARBA00022643"/>
    </source>
</evidence>
<keyword evidence="2 6" id="KW-0288">FMN</keyword>
<dbReference type="InterPro" id="IPR029039">
    <property type="entry name" value="Flavoprotein-like_sf"/>
</dbReference>
<keyword evidence="3 6" id="KW-0560">Oxidoreductase</keyword>
<comment type="function">
    <text evidence="6">Also exhibits azoreductase activity. Catalyzes the reductive cleavage of the azo bond in aromatic azo compounds to the corresponding amines.</text>
</comment>
<name>A0ABW0FPF0_9CAUL</name>